<dbReference type="Proteomes" id="UP000475214">
    <property type="component" value="Unassembled WGS sequence"/>
</dbReference>
<comment type="caution">
    <text evidence="2">The sequence shown here is derived from an EMBL/GenBank/DDBJ whole genome shotgun (WGS) entry which is preliminary data.</text>
</comment>
<protein>
    <submittedName>
        <fullName evidence="2">Uncharacterized protein</fullName>
    </submittedName>
</protein>
<gene>
    <name evidence="2" type="ORF">G1H10_22040</name>
</gene>
<accession>A0A6L9SE81</accession>
<evidence type="ECO:0000313" key="3">
    <source>
        <dbReference type="Proteomes" id="UP000475214"/>
    </source>
</evidence>
<feature type="region of interest" description="Disordered" evidence="1">
    <location>
        <begin position="41"/>
        <end position="106"/>
    </location>
</feature>
<organism evidence="2 3">
    <name type="scientific">Phytoactinopolyspora halotolerans</name>
    <dbReference type="NCBI Taxonomy" id="1981512"/>
    <lineage>
        <taxon>Bacteria</taxon>
        <taxon>Bacillati</taxon>
        <taxon>Actinomycetota</taxon>
        <taxon>Actinomycetes</taxon>
        <taxon>Jiangellales</taxon>
        <taxon>Jiangellaceae</taxon>
        <taxon>Phytoactinopolyspora</taxon>
    </lineage>
</organism>
<feature type="region of interest" description="Disordered" evidence="1">
    <location>
        <begin position="287"/>
        <end position="332"/>
    </location>
</feature>
<keyword evidence="3" id="KW-1185">Reference proteome</keyword>
<reference evidence="2 3" key="1">
    <citation type="submission" date="2020-02" db="EMBL/GenBank/DDBJ databases">
        <authorList>
            <person name="Li X.-J."/>
            <person name="Han X.-M."/>
        </authorList>
    </citation>
    <scope>NUCLEOTIDE SEQUENCE [LARGE SCALE GENOMIC DNA]</scope>
    <source>
        <strain evidence="2 3">CCTCC AB 2017055</strain>
    </source>
</reference>
<evidence type="ECO:0000256" key="1">
    <source>
        <dbReference type="SAM" id="MobiDB-lite"/>
    </source>
</evidence>
<evidence type="ECO:0000313" key="2">
    <source>
        <dbReference type="EMBL" id="NEE02848.1"/>
    </source>
</evidence>
<feature type="compositionally biased region" description="Basic and acidic residues" evidence="1">
    <location>
        <begin position="44"/>
        <end position="56"/>
    </location>
</feature>
<sequence>MNANIGTWRNRRLVGLVAAAVLTLVVAAGAAWGLGALPLASDEAGARDPVPEDDPRPPSNPQDPTPEDDPRPPAGTEPEVDEPEDDDGDEDDGSPDHDPEQLPQPDDELAALSGLWTGSSFTTMQRGDNDVRIGYTTRADFWFTIDEEGAVSGHAHAVYQPTFDAAGLNARINVAKDFTKGVVDILPGGSLGLAKAAIDAAKAGGNTSISGIVGVNGKYEDDQPIRSGEIAGHVDEATGQIHIDWVDEDQGAGIPITVSLAYINENVHVTDETLEVWSPWNEPGQISAGSRGWLMSSDSEVKSDRDEESEDAVEGSVTQHWSAQRVGAMETE</sequence>
<name>A0A6L9SE81_9ACTN</name>
<dbReference type="AlphaFoldDB" id="A0A6L9SE81"/>
<dbReference type="EMBL" id="JAAGOA010000017">
    <property type="protein sequence ID" value="NEE02848.1"/>
    <property type="molecule type" value="Genomic_DNA"/>
</dbReference>
<dbReference type="RefSeq" id="WP_163741793.1">
    <property type="nucleotide sequence ID" value="NZ_JAAGOA010000017.1"/>
</dbReference>
<feature type="compositionally biased region" description="Acidic residues" evidence="1">
    <location>
        <begin position="78"/>
        <end position="93"/>
    </location>
</feature>
<proteinExistence type="predicted"/>